<reference evidence="1 2" key="1">
    <citation type="submission" date="2017-02" db="EMBL/GenBank/DDBJ databases">
        <title>Paraburkholderia sophoroidis sp. nov. and Paraburkholderia steynii sp. nov. rhizobial symbionts of the fynbos legume Hypocalyptus sophoroides.</title>
        <authorList>
            <person name="Steenkamp E.T."/>
            <person name="Beukes C.W."/>
            <person name="Van Zyl E."/>
            <person name="Avontuur J."/>
            <person name="Chan W.Y."/>
            <person name="Hassen A."/>
            <person name="Palmer M."/>
            <person name="Mthombeni L."/>
            <person name="Phalane F."/>
            <person name="Sereme K."/>
            <person name="Venter S.N."/>
        </authorList>
    </citation>
    <scope>NUCLEOTIDE SEQUENCE [LARGE SCALE GENOMIC DNA]</scope>
    <source>
        <strain evidence="1 2">HC1.1ba</strain>
    </source>
</reference>
<evidence type="ECO:0000313" key="2">
    <source>
        <dbReference type="Proteomes" id="UP000294200"/>
    </source>
</evidence>
<dbReference type="EMBL" id="MWML01000013">
    <property type="protein sequence ID" value="TCG09340.1"/>
    <property type="molecule type" value="Genomic_DNA"/>
</dbReference>
<gene>
    <name evidence="1" type="ORF">BZM27_05935</name>
</gene>
<keyword evidence="2" id="KW-1185">Reference proteome</keyword>
<dbReference type="Proteomes" id="UP000294200">
    <property type="component" value="Unassembled WGS sequence"/>
</dbReference>
<proteinExistence type="predicted"/>
<sequence>MTINLDEIERLAKAAGGDKWTASDGVVWFDDGDSALQVMNPVPAFIAHDNLGTWPDAIDREDVALFAAAVNPAAILALIAEVRALREDAYRYRWLREQNSDYKSAWCVENIYNWVGEDLDAEIDKARGAA</sequence>
<dbReference type="AlphaFoldDB" id="A0A4R0XMF0"/>
<evidence type="ECO:0008006" key="3">
    <source>
        <dbReference type="Google" id="ProtNLM"/>
    </source>
</evidence>
<accession>A0A4R0XMF0</accession>
<name>A0A4R0XMF0_9BURK</name>
<protein>
    <recommendedName>
        <fullName evidence="3">Ead/Ea22-like family protein</fullName>
    </recommendedName>
</protein>
<organism evidence="1 2">
    <name type="scientific">Paraburkholderia steynii</name>
    <dbReference type="NCBI Taxonomy" id="1245441"/>
    <lineage>
        <taxon>Bacteria</taxon>
        <taxon>Pseudomonadati</taxon>
        <taxon>Pseudomonadota</taxon>
        <taxon>Betaproteobacteria</taxon>
        <taxon>Burkholderiales</taxon>
        <taxon>Burkholderiaceae</taxon>
        <taxon>Paraburkholderia</taxon>
    </lineage>
</organism>
<evidence type="ECO:0000313" key="1">
    <source>
        <dbReference type="EMBL" id="TCG09340.1"/>
    </source>
</evidence>
<comment type="caution">
    <text evidence="1">The sequence shown here is derived from an EMBL/GenBank/DDBJ whole genome shotgun (WGS) entry which is preliminary data.</text>
</comment>